<dbReference type="InterPro" id="IPR016292">
    <property type="entry name" value="Epoxide_hydrolase"/>
</dbReference>
<feature type="active site" description="Proton donor" evidence="4">
    <location>
        <position position="317"/>
    </location>
</feature>
<dbReference type="Pfam" id="PF06441">
    <property type="entry name" value="EHN"/>
    <property type="match status" value="1"/>
</dbReference>
<gene>
    <name evidence="6" type="ORF">SLS62_008827</name>
</gene>
<keyword evidence="2" id="KW-0058">Aromatic hydrocarbons catabolism</keyword>
<sequence>MSSDEIKPFKISIPESQLSDLKDCLSRTRYPDELEGAGWEYGTPLTEVQRLVKYWGESFDWRRAEAQLNAFPQFTTDIQAEGFETLNVHFIHQKSSVKDAIPLLFIHGWPGSFYEGTKLVEPLTQGDPSGEGPAFHVVIPSLPNFGFSQGTQKRGFSIEHHAEILNKLMLRLGYDRYATQGGDWGWFISRALSLRYPAHARAQHLNLDHGDKPTWTSHPLLALQHAVTPYTAREKRGLARNAWFAREGGGYGAVQATRPQTLGYLLADSPAGLLAWVYEKLRDWTDDGHAWADDEVCTWLAVYWFSAAGPAASARLYREWVSANANANAGQRTREGEGKGESAALPLTSAALKAWQPRVKVGLAHFPMDVLITPRLWGHTLGKVVFERSHERGGHFPAWERPDAIVADLREMFAKGAEARVAIERESA</sequence>
<evidence type="ECO:0000313" key="7">
    <source>
        <dbReference type="Proteomes" id="UP001320420"/>
    </source>
</evidence>
<dbReference type="SUPFAM" id="SSF53474">
    <property type="entry name" value="alpha/beta-Hydrolases"/>
    <property type="match status" value="1"/>
</dbReference>
<dbReference type="GO" id="GO:0004301">
    <property type="term" value="F:epoxide hydrolase activity"/>
    <property type="evidence" value="ECO:0007669"/>
    <property type="project" value="TreeGrafter"/>
</dbReference>
<comment type="caution">
    <text evidence="6">The sequence shown here is derived from an EMBL/GenBank/DDBJ whole genome shotgun (WGS) entry which is preliminary data.</text>
</comment>
<dbReference type="PANTHER" id="PTHR21661:SF35">
    <property type="entry name" value="EPOXIDE HYDROLASE"/>
    <property type="match status" value="1"/>
</dbReference>
<reference evidence="6 7" key="1">
    <citation type="submission" date="2024-02" db="EMBL/GenBank/DDBJ databases">
        <title>De novo assembly and annotation of 12 fungi associated with fruit tree decline syndrome in Ontario, Canada.</title>
        <authorList>
            <person name="Sulman M."/>
            <person name="Ellouze W."/>
            <person name="Ilyukhin E."/>
        </authorList>
    </citation>
    <scope>NUCLEOTIDE SEQUENCE [LARGE SCALE GENOMIC DNA]</scope>
    <source>
        <strain evidence="6 7">M11/M66-122</strain>
    </source>
</reference>
<dbReference type="Gene3D" id="3.40.50.1820">
    <property type="entry name" value="alpha/beta hydrolase"/>
    <property type="match status" value="1"/>
</dbReference>
<feature type="active site" description="Proton acceptor" evidence="4">
    <location>
        <position position="395"/>
    </location>
</feature>
<dbReference type="InterPro" id="IPR000639">
    <property type="entry name" value="Epox_hydrolase-like"/>
</dbReference>
<evidence type="ECO:0000256" key="2">
    <source>
        <dbReference type="ARBA" id="ARBA00022797"/>
    </source>
</evidence>
<evidence type="ECO:0000313" key="6">
    <source>
        <dbReference type="EMBL" id="KAK7747791.1"/>
    </source>
</evidence>
<evidence type="ECO:0000259" key="5">
    <source>
        <dbReference type="Pfam" id="PF06441"/>
    </source>
</evidence>
<name>A0AAN9UH48_9PEZI</name>
<protein>
    <recommendedName>
        <fullName evidence="5">Epoxide hydrolase N-terminal domain-containing protein</fullName>
    </recommendedName>
</protein>
<dbReference type="PANTHER" id="PTHR21661">
    <property type="entry name" value="EPOXIDE HYDROLASE 1-RELATED"/>
    <property type="match status" value="1"/>
</dbReference>
<feature type="domain" description="Epoxide hydrolase N-terminal" evidence="5">
    <location>
        <begin position="6"/>
        <end position="115"/>
    </location>
</feature>
<dbReference type="AlphaFoldDB" id="A0AAN9UH48"/>
<dbReference type="EMBL" id="JAKJXP020000086">
    <property type="protein sequence ID" value="KAK7747791.1"/>
    <property type="molecule type" value="Genomic_DNA"/>
</dbReference>
<keyword evidence="7" id="KW-1185">Reference proteome</keyword>
<dbReference type="InterPro" id="IPR010497">
    <property type="entry name" value="Epoxide_hydro_N"/>
</dbReference>
<dbReference type="GO" id="GO:0097176">
    <property type="term" value="P:epoxide metabolic process"/>
    <property type="evidence" value="ECO:0007669"/>
    <property type="project" value="TreeGrafter"/>
</dbReference>
<keyword evidence="3" id="KW-0378">Hydrolase</keyword>
<proteinExistence type="inferred from homology"/>
<comment type="similarity">
    <text evidence="1">Belongs to the peptidase S33 family.</text>
</comment>
<evidence type="ECO:0000256" key="3">
    <source>
        <dbReference type="ARBA" id="ARBA00022801"/>
    </source>
</evidence>
<dbReference type="Proteomes" id="UP001320420">
    <property type="component" value="Unassembled WGS sequence"/>
</dbReference>
<feature type="active site" description="Nucleophile" evidence="4">
    <location>
        <position position="183"/>
    </location>
</feature>
<dbReference type="PRINTS" id="PR00412">
    <property type="entry name" value="EPOXHYDRLASE"/>
</dbReference>
<dbReference type="InterPro" id="IPR029058">
    <property type="entry name" value="AB_hydrolase_fold"/>
</dbReference>
<organism evidence="6 7">
    <name type="scientific">Diatrype stigma</name>
    <dbReference type="NCBI Taxonomy" id="117547"/>
    <lineage>
        <taxon>Eukaryota</taxon>
        <taxon>Fungi</taxon>
        <taxon>Dikarya</taxon>
        <taxon>Ascomycota</taxon>
        <taxon>Pezizomycotina</taxon>
        <taxon>Sordariomycetes</taxon>
        <taxon>Xylariomycetidae</taxon>
        <taxon>Xylariales</taxon>
        <taxon>Diatrypaceae</taxon>
        <taxon>Diatrype</taxon>
    </lineage>
</organism>
<evidence type="ECO:0000256" key="4">
    <source>
        <dbReference type="PIRSR" id="PIRSR001112-1"/>
    </source>
</evidence>
<dbReference type="PIRSF" id="PIRSF001112">
    <property type="entry name" value="Epoxide_hydrolase"/>
    <property type="match status" value="1"/>
</dbReference>
<evidence type="ECO:0000256" key="1">
    <source>
        <dbReference type="ARBA" id="ARBA00010088"/>
    </source>
</evidence>
<accession>A0AAN9UH48</accession>